<proteinExistence type="predicted"/>
<dbReference type="EMBL" id="JAVIJP010000027">
    <property type="protein sequence ID" value="KAL3635834.1"/>
    <property type="molecule type" value="Genomic_DNA"/>
</dbReference>
<keyword evidence="3" id="KW-0063">Aspartyl esterase</keyword>
<gene>
    <name evidence="7" type="ORF">CASFOL_020381</name>
</gene>
<evidence type="ECO:0000259" key="6">
    <source>
        <dbReference type="Pfam" id="PF01095"/>
    </source>
</evidence>
<dbReference type="AlphaFoldDB" id="A0ABD3D1Z6"/>
<dbReference type="Proteomes" id="UP001632038">
    <property type="component" value="Unassembled WGS sequence"/>
</dbReference>
<sequence>MQSKLGSLIDPKGWAPWDEGGTLPDTVHYAEYKNVGPGSETSSRASSKGLFIDDAGMVSNFTVTSFIGGGQWIPATGVPFQAGL</sequence>
<dbReference type="InterPro" id="IPR000070">
    <property type="entry name" value="Pectinesterase_cat"/>
</dbReference>
<reference evidence="8" key="1">
    <citation type="journal article" date="2024" name="IScience">
        <title>Strigolactones Initiate the Formation of Haustorium-like Structures in Castilleja.</title>
        <authorList>
            <person name="Buerger M."/>
            <person name="Peterson D."/>
            <person name="Chory J."/>
        </authorList>
    </citation>
    <scope>NUCLEOTIDE SEQUENCE [LARGE SCALE GENOMIC DNA]</scope>
</reference>
<protein>
    <recommendedName>
        <fullName evidence="6">Pectinesterase catalytic domain-containing protein</fullName>
    </recommendedName>
</protein>
<accession>A0ABD3D1Z6</accession>
<dbReference type="PANTHER" id="PTHR31707">
    <property type="entry name" value="PECTINESTERASE"/>
    <property type="match status" value="1"/>
</dbReference>
<keyword evidence="4" id="KW-0961">Cell wall biogenesis/degradation</keyword>
<name>A0ABD3D1Z6_9LAMI</name>
<evidence type="ECO:0000256" key="1">
    <source>
        <dbReference type="ARBA" id="ARBA00005184"/>
    </source>
</evidence>
<comment type="caution">
    <text evidence="7">The sequence shown here is derived from an EMBL/GenBank/DDBJ whole genome shotgun (WGS) entry which is preliminary data.</text>
</comment>
<dbReference type="InterPro" id="IPR012334">
    <property type="entry name" value="Pectin_lyas_fold"/>
</dbReference>
<evidence type="ECO:0000313" key="8">
    <source>
        <dbReference type="Proteomes" id="UP001632038"/>
    </source>
</evidence>
<comment type="catalytic activity">
    <reaction evidence="5">
        <text>[(1-&gt;4)-alpha-D-galacturonosyl methyl ester](n) + n H2O = [(1-&gt;4)-alpha-D-galacturonosyl](n) + n methanol + n H(+)</text>
        <dbReference type="Rhea" id="RHEA:22380"/>
        <dbReference type="Rhea" id="RHEA-COMP:14570"/>
        <dbReference type="Rhea" id="RHEA-COMP:14573"/>
        <dbReference type="ChEBI" id="CHEBI:15377"/>
        <dbReference type="ChEBI" id="CHEBI:15378"/>
        <dbReference type="ChEBI" id="CHEBI:17790"/>
        <dbReference type="ChEBI" id="CHEBI:140522"/>
        <dbReference type="ChEBI" id="CHEBI:140523"/>
        <dbReference type="EC" id="3.1.1.11"/>
    </reaction>
</comment>
<dbReference type="GO" id="GO:0030599">
    <property type="term" value="F:pectinesterase activity"/>
    <property type="evidence" value="ECO:0007669"/>
    <property type="project" value="UniProtKB-EC"/>
</dbReference>
<organism evidence="7 8">
    <name type="scientific">Castilleja foliolosa</name>
    <dbReference type="NCBI Taxonomy" id="1961234"/>
    <lineage>
        <taxon>Eukaryota</taxon>
        <taxon>Viridiplantae</taxon>
        <taxon>Streptophyta</taxon>
        <taxon>Embryophyta</taxon>
        <taxon>Tracheophyta</taxon>
        <taxon>Spermatophyta</taxon>
        <taxon>Magnoliopsida</taxon>
        <taxon>eudicotyledons</taxon>
        <taxon>Gunneridae</taxon>
        <taxon>Pentapetalae</taxon>
        <taxon>asterids</taxon>
        <taxon>lamiids</taxon>
        <taxon>Lamiales</taxon>
        <taxon>Orobanchaceae</taxon>
        <taxon>Pedicularideae</taxon>
        <taxon>Castillejinae</taxon>
        <taxon>Castilleja</taxon>
    </lineage>
</organism>
<dbReference type="SUPFAM" id="SSF51126">
    <property type="entry name" value="Pectin lyase-like"/>
    <property type="match status" value="1"/>
</dbReference>
<evidence type="ECO:0000256" key="4">
    <source>
        <dbReference type="ARBA" id="ARBA00023316"/>
    </source>
</evidence>
<comment type="pathway">
    <text evidence="1">Glycan metabolism; pectin degradation; 2-dehydro-3-deoxy-D-gluconate from pectin: step 1/5.</text>
</comment>
<keyword evidence="8" id="KW-1185">Reference proteome</keyword>
<dbReference type="Gene3D" id="2.160.20.10">
    <property type="entry name" value="Single-stranded right-handed beta-helix, Pectin lyase-like"/>
    <property type="match status" value="1"/>
</dbReference>
<evidence type="ECO:0000256" key="3">
    <source>
        <dbReference type="ARBA" id="ARBA00023085"/>
    </source>
</evidence>
<feature type="domain" description="Pectinesterase catalytic" evidence="6">
    <location>
        <begin position="1"/>
        <end position="69"/>
    </location>
</feature>
<keyword evidence="2" id="KW-0378">Hydrolase</keyword>
<evidence type="ECO:0000313" key="7">
    <source>
        <dbReference type="EMBL" id="KAL3635834.1"/>
    </source>
</evidence>
<dbReference type="InterPro" id="IPR011050">
    <property type="entry name" value="Pectin_lyase_fold/virulence"/>
</dbReference>
<evidence type="ECO:0000256" key="2">
    <source>
        <dbReference type="ARBA" id="ARBA00022801"/>
    </source>
</evidence>
<dbReference type="Pfam" id="PF01095">
    <property type="entry name" value="Pectinesterase"/>
    <property type="match status" value="1"/>
</dbReference>
<dbReference type="GO" id="GO:0071555">
    <property type="term" value="P:cell wall organization"/>
    <property type="evidence" value="ECO:0007669"/>
    <property type="project" value="UniProtKB-KW"/>
</dbReference>
<evidence type="ECO:0000256" key="5">
    <source>
        <dbReference type="ARBA" id="ARBA00047928"/>
    </source>
</evidence>